<keyword evidence="5" id="KW-1185">Reference proteome</keyword>
<organism evidence="4 5">
    <name type="scientific">Maliponia aquimaris</name>
    <dbReference type="NCBI Taxonomy" id="1673631"/>
    <lineage>
        <taxon>Bacteria</taxon>
        <taxon>Pseudomonadati</taxon>
        <taxon>Pseudomonadota</taxon>
        <taxon>Alphaproteobacteria</taxon>
        <taxon>Rhodobacterales</taxon>
        <taxon>Paracoccaceae</taxon>
        <taxon>Maliponia</taxon>
    </lineage>
</organism>
<dbReference type="AlphaFoldDB" id="A0A238L7M3"/>
<dbReference type="InterPro" id="IPR029063">
    <property type="entry name" value="SAM-dependent_MTases_sf"/>
</dbReference>
<reference evidence="4 5" key="1">
    <citation type="submission" date="2017-05" db="EMBL/GenBank/DDBJ databases">
        <authorList>
            <person name="Song R."/>
            <person name="Chenine A.L."/>
            <person name="Ruprecht R.M."/>
        </authorList>
    </citation>
    <scope>NUCLEOTIDE SEQUENCE [LARGE SCALE GENOMIC DNA]</scope>
    <source>
        <strain evidence="4 5">CECT 8898</strain>
    </source>
</reference>
<sequence>MHTEANNPRAVPPYSAFAAIYDKAMGEAVLPSLIDAFSQSHRRFCADLSSIADVGCGTGRFLHYLTRFGGQLVGVGRSANMLRLAERRLAGKQVELIRMDIRKLRLPAPVSTLTCTFDTLNYLTEPGDLAAAFRGFSAALRPGGTLMFDFIPEGANKGAKSGRQRVRIGDIRSEWRVHLDPEGRGSAVAILMRKGVRGETPVIAEMHRQRWHPADEIRQGLSASGFQILDWRPAEPEGSGDWVHVVARLARGPTEPGA</sequence>
<evidence type="ECO:0000259" key="3">
    <source>
        <dbReference type="Pfam" id="PF13649"/>
    </source>
</evidence>
<dbReference type="EC" id="2.1.1.234" evidence="4"/>
<dbReference type="InterPro" id="IPR041698">
    <property type="entry name" value="Methyltransf_25"/>
</dbReference>
<dbReference type="Pfam" id="PF13649">
    <property type="entry name" value="Methyltransf_25"/>
    <property type="match status" value="1"/>
</dbReference>
<dbReference type="Gene3D" id="3.40.50.150">
    <property type="entry name" value="Vaccinia Virus protein VP39"/>
    <property type="match status" value="1"/>
</dbReference>
<dbReference type="SUPFAM" id="SSF53335">
    <property type="entry name" value="S-adenosyl-L-methionine-dependent methyltransferases"/>
    <property type="match status" value="1"/>
</dbReference>
<evidence type="ECO:0000256" key="1">
    <source>
        <dbReference type="ARBA" id="ARBA00022603"/>
    </source>
</evidence>
<proteinExistence type="predicted"/>
<dbReference type="CDD" id="cd02440">
    <property type="entry name" value="AdoMet_MTases"/>
    <property type="match status" value="1"/>
</dbReference>
<evidence type="ECO:0000313" key="5">
    <source>
        <dbReference type="Proteomes" id="UP000207598"/>
    </source>
</evidence>
<accession>A0A238L7M3</accession>
<name>A0A238L7M3_9RHOB</name>
<dbReference type="EMBL" id="FXYF01000021">
    <property type="protein sequence ID" value="SMX50306.1"/>
    <property type="molecule type" value="Genomic_DNA"/>
</dbReference>
<evidence type="ECO:0000256" key="2">
    <source>
        <dbReference type="ARBA" id="ARBA00022679"/>
    </source>
</evidence>
<keyword evidence="1 4" id="KW-0489">Methyltransferase</keyword>
<dbReference type="Proteomes" id="UP000207598">
    <property type="component" value="Unassembled WGS sequence"/>
</dbReference>
<dbReference type="GO" id="GO:0032259">
    <property type="term" value="P:methylation"/>
    <property type="evidence" value="ECO:0007669"/>
    <property type="project" value="UniProtKB-KW"/>
</dbReference>
<evidence type="ECO:0000313" key="4">
    <source>
        <dbReference type="EMBL" id="SMX50306.1"/>
    </source>
</evidence>
<dbReference type="GO" id="GO:0008168">
    <property type="term" value="F:methyltransferase activity"/>
    <property type="evidence" value="ECO:0007669"/>
    <property type="project" value="UniProtKB-KW"/>
</dbReference>
<dbReference type="PANTHER" id="PTHR43861:SF1">
    <property type="entry name" value="TRANS-ACONITATE 2-METHYLTRANSFERASE"/>
    <property type="match status" value="1"/>
</dbReference>
<keyword evidence="2 4" id="KW-0808">Transferase</keyword>
<dbReference type="Gene3D" id="2.20.25.110">
    <property type="entry name" value="S-adenosyl-L-methionine-dependent methyltransferases"/>
    <property type="match status" value="1"/>
</dbReference>
<protein>
    <submittedName>
        <fullName evidence="4">dTDP-3-amino-3,4, 6-trideoxy-alpha-D-glucopyranose</fullName>
        <ecNumber evidence="4">2.1.1.234</ecNumber>
    </submittedName>
</protein>
<gene>
    <name evidence="4" type="primary">desVI</name>
    <name evidence="4" type="ORF">MAA8898_04710</name>
</gene>
<feature type="domain" description="Methyltransferase" evidence="3">
    <location>
        <begin position="51"/>
        <end position="144"/>
    </location>
</feature>
<dbReference type="PANTHER" id="PTHR43861">
    <property type="entry name" value="TRANS-ACONITATE 2-METHYLTRANSFERASE-RELATED"/>
    <property type="match status" value="1"/>
</dbReference>